<feature type="non-terminal residue" evidence="1">
    <location>
        <position position="1"/>
    </location>
</feature>
<proteinExistence type="predicted"/>
<evidence type="ECO:0000313" key="1">
    <source>
        <dbReference type="EMBL" id="GAH06550.1"/>
    </source>
</evidence>
<protein>
    <recommendedName>
        <fullName evidence="2">DNRLRE domain-containing protein</fullName>
    </recommendedName>
</protein>
<dbReference type="EMBL" id="BART01037302">
    <property type="protein sequence ID" value="GAH06550.1"/>
    <property type="molecule type" value="Genomic_DNA"/>
</dbReference>
<organism evidence="1">
    <name type="scientific">marine sediment metagenome</name>
    <dbReference type="NCBI Taxonomy" id="412755"/>
    <lineage>
        <taxon>unclassified sequences</taxon>
        <taxon>metagenomes</taxon>
        <taxon>ecological metagenomes</taxon>
    </lineage>
</organism>
<gene>
    <name evidence="1" type="ORF">S01H4_62474</name>
</gene>
<accession>X1DE07</accession>
<reference evidence="1" key="1">
    <citation type="journal article" date="2014" name="Front. Microbiol.">
        <title>High frequency of phylogenetically diverse reductive dehalogenase-homologous genes in deep subseafloor sedimentary metagenomes.</title>
        <authorList>
            <person name="Kawai M."/>
            <person name="Futagami T."/>
            <person name="Toyoda A."/>
            <person name="Takaki Y."/>
            <person name="Nishi S."/>
            <person name="Hori S."/>
            <person name="Arai W."/>
            <person name="Tsubouchi T."/>
            <person name="Morono Y."/>
            <person name="Uchiyama I."/>
            <person name="Ito T."/>
            <person name="Fujiyama A."/>
            <person name="Inagaki F."/>
            <person name="Takami H."/>
        </authorList>
    </citation>
    <scope>NUCLEOTIDE SEQUENCE</scope>
    <source>
        <strain evidence="1">Expedition CK06-06</strain>
    </source>
</reference>
<dbReference type="AlphaFoldDB" id="X1DE07"/>
<evidence type="ECO:0008006" key="2">
    <source>
        <dbReference type="Google" id="ProtNLM"/>
    </source>
</evidence>
<sequence length="156" mass="17778">NCINFHYLSNSLKISPISKFFFKYKVNNTWPSSAPLSEIIFYLNDKSYNEGIIKLTNFTTSWQDAKLEGFDVTNLISTDVNITVSIEVFLKDTFELGQGISISIDDVYLNISYIETFPDYGTNLELFLEDEDKTLDPFLDVPIGELINITAKFTNA</sequence>
<name>X1DE07_9ZZZZ</name>
<comment type="caution">
    <text evidence="1">The sequence shown here is derived from an EMBL/GenBank/DDBJ whole genome shotgun (WGS) entry which is preliminary data.</text>
</comment>
<feature type="non-terminal residue" evidence="1">
    <location>
        <position position="156"/>
    </location>
</feature>